<dbReference type="Proteomes" id="UP000683360">
    <property type="component" value="Unassembled WGS sequence"/>
</dbReference>
<evidence type="ECO:0000313" key="2">
    <source>
        <dbReference type="EMBL" id="CAG2198572.1"/>
    </source>
</evidence>
<reference evidence="2" key="1">
    <citation type="submission" date="2021-03" db="EMBL/GenBank/DDBJ databases">
        <authorList>
            <person name="Bekaert M."/>
        </authorList>
    </citation>
    <scope>NUCLEOTIDE SEQUENCE</scope>
</reference>
<feature type="region of interest" description="Disordered" evidence="1">
    <location>
        <begin position="1"/>
        <end position="41"/>
    </location>
</feature>
<feature type="region of interest" description="Disordered" evidence="1">
    <location>
        <begin position="186"/>
        <end position="227"/>
    </location>
</feature>
<evidence type="ECO:0000256" key="1">
    <source>
        <dbReference type="SAM" id="MobiDB-lite"/>
    </source>
</evidence>
<feature type="compositionally biased region" description="Polar residues" evidence="1">
    <location>
        <begin position="55"/>
        <end position="71"/>
    </location>
</feature>
<comment type="caution">
    <text evidence="2">The sequence shown here is derived from an EMBL/GenBank/DDBJ whole genome shotgun (WGS) entry which is preliminary data.</text>
</comment>
<protein>
    <submittedName>
        <fullName evidence="2">Uncharacterized protein</fullName>
    </submittedName>
</protein>
<sequence length="361" mass="39977">MENIGDTVLYEEPVSSKSNEQTEIGDFYEPVGVQNSSTTPKMYLDLPADVRKTTDQPIQESSPIEPDGTQTYDDFIGIGGKTSPDLTILTEVGQKIDIPTQSLEPTEPDGTQTYDDFLGIGGTGSSSTLDESEIGGQFVTDKENCNNVAPGLDSTDFQIQFEQIDKTRIEDSFGVDFEPSLYDSMPTEYENNSGDAVANKNKNDELSTNPNSVSVPANNAFNNISRDDNSNEEKVLTAEDDNMYEEVGSPLRKKLGFEDEIPSPTWNTEDKTKSLSIPIPEEFSVTGNKQPNVENTFESNENEEDLTCTQFSQSTFFVSDLDQVYNSLISYTAPPSSTGRRSKFIMLITHMIILEAFHWLS</sequence>
<organism evidence="2 3">
    <name type="scientific">Mytilus edulis</name>
    <name type="common">Blue mussel</name>
    <dbReference type="NCBI Taxonomy" id="6550"/>
    <lineage>
        <taxon>Eukaryota</taxon>
        <taxon>Metazoa</taxon>
        <taxon>Spiralia</taxon>
        <taxon>Lophotrochozoa</taxon>
        <taxon>Mollusca</taxon>
        <taxon>Bivalvia</taxon>
        <taxon>Autobranchia</taxon>
        <taxon>Pteriomorphia</taxon>
        <taxon>Mytilida</taxon>
        <taxon>Mytiloidea</taxon>
        <taxon>Mytilidae</taxon>
        <taxon>Mytilinae</taxon>
        <taxon>Mytilus</taxon>
    </lineage>
</organism>
<dbReference type="AlphaFoldDB" id="A0A8S3QSK6"/>
<keyword evidence="3" id="KW-1185">Reference proteome</keyword>
<dbReference type="EMBL" id="CAJPWZ010000687">
    <property type="protein sequence ID" value="CAG2198572.1"/>
    <property type="molecule type" value="Genomic_DNA"/>
</dbReference>
<gene>
    <name evidence="2" type="ORF">MEDL_13311</name>
</gene>
<accession>A0A8S3QSK6</accession>
<feature type="region of interest" description="Disordered" evidence="1">
    <location>
        <begin position="52"/>
        <end position="71"/>
    </location>
</feature>
<evidence type="ECO:0000313" key="3">
    <source>
        <dbReference type="Proteomes" id="UP000683360"/>
    </source>
</evidence>
<proteinExistence type="predicted"/>
<name>A0A8S3QSK6_MYTED</name>
<feature type="compositionally biased region" description="Polar residues" evidence="1">
    <location>
        <begin position="206"/>
        <end position="224"/>
    </location>
</feature>